<dbReference type="EMBL" id="BPQQ01000017">
    <property type="protein sequence ID" value="GJD99650.1"/>
    <property type="molecule type" value="Genomic_DNA"/>
</dbReference>
<evidence type="ECO:0000313" key="2">
    <source>
        <dbReference type="Proteomes" id="UP001055153"/>
    </source>
</evidence>
<name>A0ABQ4S8Y0_9HYPH</name>
<gene>
    <name evidence="1" type="ORF">GMJLKIPL_1568</name>
</gene>
<dbReference type="Proteomes" id="UP001055153">
    <property type="component" value="Unassembled WGS sequence"/>
</dbReference>
<protein>
    <submittedName>
        <fullName evidence="1">Uncharacterized protein</fullName>
    </submittedName>
</protein>
<keyword evidence="2" id="KW-1185">Reference proteome</keyword>
<reference evidence="1" key="2">
    <citation type="submission" date="2021-08" db="EMBL/GenBank/DDBJ databases">
        <authorList>
            <person name="Tani A."/>
            <person name="Ola A."/>
            <person name="Ogura Y."/>
            <person name="Katsura K."/>
            <person name="Hayashi T."/>
        </authorList>
    </citation>
    <scope>NUCLEOTIDE SEQUENCE</scope>
    <source>
        <strain evidence="1">DSM 17168</strain>
    </source>
</reference>
<accession>A0ABQ4S8Y0</accession>
<proteinExistence type="predicted"/>
<reference evidence="1" key="1">
    <citation type="journal article" date="2021" name="Front. Microbiol.">
        <title>Comprehensive Comparative Genomics and Phenotyping of Methylobacterium Species.</title>
        <authorList>
            <person name="Alessa O."/>
            <person name="Ogura Y."/>
            <person name="Fujitani Y."/>
            <person name="Takami H."/>
            <person name="Hayashi T."/>
            <person name="Sahin N."/>
            <person name="Tani A."/>
        </authorList>
    </citation>
    <scope>NUCLEOTIDE SEQUENCE</scope>
    <source>
        <strain evidence="1">DSM 17168</strain>
    </source>
</reference>
<organism evidence="1 2">
    <name type="scientific">Methylobacterium isbiliense</name>
    <dbReference type="NCBI Taxonomy" id="315478"/>
    <lineage>
        <taxon>Bacteria</taxon>
        <taxon>Pseudomonadati</taxon>
        <taxon>Pseudomonadota</taxon>
        <taxon>Alphaproteobacteria</taxon>
        <taxon>Hyphomicrobiales</taxon>
        <taxon>Methylobacteriaceae</taxon>
        <taxon>Methylobacterium</taxon>
    </lineage>
</organism>
<comment type="caution">
    <text evidence="1">The sequence shown here is derived from an EMBL/GenBank/DDBJ whole genome shotgun (WGS) entry which is preliminary data.</text>
</comment>
<sequence>MHLFASAVVIVAVLVGLGVLGRHSGGSPLS</sequence>
<evidence type="ECO:0000313" key="1">
    <source>
        <dbReference type="EMBL" id="GJD99650.1"/>
    </source>
</evidence>